<proteinExistence type="predicted"/>
<reference evidence="2" key="1">
    <citation type="submission" date="2016-10" db="EMBL/GenBank/DDBJ databases">
        <authorList>
            <person name="Varghese N."/>
            <person name="Submissions S."/>
        </authorList>
    </citation>
    <scope>NUCLEOTIDE SEQUENCE [LARGE SCALE GENOMIC DNA]</scope>
    <source>
        <strain evidence="2">DSM 23515</strain>
    </source>
</reference>
<accession>A0A1I2K1E5</accession>
<evidence type="ECO:0000313" key="1">
    <source>
        <dbReference type="EMBL" id="SFF60163.1"/>
    </source>
</evidence>
<dbReference type="RefSeq" id="WP_093302303.1">
    <property type="nucleotide sequence ID" value="NZ_FOOH01000001.1"/>
</dbReference>
<dbReference type="AlphaFoldDB" id="A0A1I2K1E5"/>
<organism evidence="1 2">
    <name type="scientific">Salegentibacter agarivorans</name>
    <dbReference type="NCBI Taxonomy" id="345907"/>
    <lineage>
        <taxon>Bacteria</taxon>
        <taxon>Pseudomonadati</taxon>
        <taxon>Bacteroidota</taxon>
        <taxon>Flavobacteriia</taxon>
        <taxon>Flavobacteriales</taxon>
        <taxon>Flavobacteriaceae</taxon>
        <taxon>Salegentibacter</taxon>
    </lineage>
</organism>
<name>A0A1I2K1E5_9FLAO</name>
<dbReference type="EMBL" id="FOOH01000001">
    <property type="protein sequence ID" value="SFF60163.1"/>
    <property type="molecule type" value="Genomic_DNA"/>
</dbReference>
<keyword evidence="2" id="KW-1185">Reference proteome</keyword>
<dbReference type="Proteomes" id="UP000199116">
    <property type="component" value="Unassembled WGS sequence"/>
</dbReference>
<protein>
    <recommendedName>
        <fullName evidence="3">Acetyltransferase (GNAT) domain-containing protein</fullName>
    </recommendedName>
</protein>
<sequence>MSNRIEIITSKESPGCECVRNFLSEIDDDFKPSLSSKVSLETYAGKLNSNATFILAMLGEELIGMTAFYANDLLKKRGLFANYWYY</sequence>
<evidence type="ECO:0000313" key="2">
    <source>
        <dbReference type="Proteomes" id="UP000199116"/>
    </source>
</evidence>
<gene>
    <name evidence="1" type="ORF">SAMN04488033_101318</name>
</gene>
<evidence type="ECO:0008006" key="3">
    <source>
        <dbReference type="Google" id="ProtNLM"/>
    </source>
</evidence>